<evidence type="ECO:0000313" key="2">
    <source>
        <dbReference type="Proteomes" id="UP000321291"/>
    </source>
</evidence>
<gene>
    <name evidence="1" type="ORF">FSB73_21925</name>
</gene>
<protein>
    <recommendedName>
        <fullName evidence="3">Outer membrane protein beta-barrel domain-containing protein</fullName>
    </recommendedName>
</protein>
<sequence length="249" mass="27791">MKYQLLLIMGLLWMSSLVFFTAGAQRNNSYKNVEDMLVGYSLGAHLGTQGFGLNAAYATSEVFALRLEGSIAPLGFSKIRSWDNNKYNMDMKGRFYNGSLKVEVKPFRRASNSLLMQKLAVIGGAAYFFKAETDATALLKGDYHYGDIVIPNSDVGKFKANIKWKPWAPYMGVGIRNLYLGSLFKGGYLGLNIDIGSYYMSTPDVQVTADKLLSENTSNEGIIERNMRSYRWLPVVQVGISYGFLIIKT</sequence>
<organism evidence="1 2">
    <name type="scientific">Arachidicoccus ginsenosidivorans</name>
    <dbReference type="NCBI Taxonomy" id="496057"/>
    <lineage>
        <taxon>Bacteria</taxon>
        <taxon>Pseudomonadati</taxon>
        <taxon>Bacteroidota</taxon>
        <taxon>Chitinophagia</taxon>
        <taxon>Chitinophagales</taxon>
        <taxon>Chitinophagaceae</taxon>
        <taxon>Arachidicoccus</taxon>
    </lineage>
</organism>
<reference evidence="1 2" key="1">
    <citation type="journal article" date="2017" name="Int. J. Syst. Evol. Microbiol.">
        <title>Arachidicoccus ginsenosidivorans sp. nov., with ginsenoside-converting activity isolated from ginseng cultivating soil.</title>
        <authorList>
            <person name="Siddiqi M.Z."/>
            <person name="Aslam Z."/>
            <person name="Im W.T."/>
        </authorList>
    </citation>
    <scope>NUCLEOTIDE SEQUENCE [LARGE SCALE GENOMIC DNA]</scope>
    <source>
        <strain evidence="1 2">Gsoil 809</strain>
    </source>
</reference>
<proteinExistence type="predicted"/>
<name>A0A5B8VT36_9BACT</name>
<dbReference type="EMBL" id="CP042434">
    <property type="protein sequence ID" value="QEC73926.1"/>
    <property type="molecule type" value="Genomic_DNA"/>
</dbReference>
<dbReference type="Gene3D" id="2.40.160.170">
    <property type="match status" value="1"/>
</dbReference>
<accession>A0A5B8VT36</accession>
<dbReference type="RefSeq" id="WP_146787294.1">
    <property type="nucleotide sequence ID" value="NZ_CP042434.1"/>
</dbReference>
<dbReference type="OrthoDB" id="597504at2"/>
<keyword evidence="2" id="KW-1185">Reference proteome</keyword>
<evidence type="ECO:0008006" key="3">
    <source>
        <dbReference type="Google" id="ProtNLM"/>
    </source>
</evidence>
<dbReference type="Proteomes" id="UP000321291">
    <property type="component" value="Chromosome"/>
</dbReference>
<dbReference type="KEGG" id="agi:FSB73_21925"/>
<dbReference type="AlphaFoldDB" id="A0A5B8VT36"/>
<evidence type="ECO:0000313" key="1">
    <source>
        <dbReference type="EMBL" id="QEC73926.1"/>
    </source>
</evidence>